<feature type="compositionally biased region" description="Basic residues" evidence="1">
    <location>
        <begin position="1"/>
        <end position="24"/>
    </location>
</feature>
<dbReference type="Proteomes" id="UP000198287">
    <property type="component" value="Unassembled WGS sequence"/>
</dbReference>
<comment type="caution">
    <text evidence="2">The sequence shown here is derived from an EMBL/GenBank/DDBJ whole genome shotgun (WGS) entry which is preliminary data.</text>
</comment>
<keyword evidence="3" id="KW-1185">Reference proteome</keyword>
<dbReference type="EMBL" id="LNIX01000008">
    <property type="protein sequence ID" value="OXA50857.1"/>
    <property type="molecule type" value="Genomic_DNA"/>
</dbReference>
<dbReference type="AlphaFoldDB" id="A0A226E1K2"/>
<organism evidence="2 3">
    <name type="scientific">Folsomia candida</name>
    <name type="common">Springtail</name>
    <dbReference type="NCBI Taxonomy" id="158441"/>
    <lineage>
        <taxon>Eukaryota</taxon>
        <taxon>Metazoa</taxon>
        <taxon>Ecdysozoa</taxon>
        <taxon>Arthropoda</taxon>
        <taxon>Hexapoda</taxon>
        <taxon>Collembola</taxon>
        <taxon>Entomobryomorpha</taxon>
        <taxon>Isotomoidea</taxon>
        <taxon>Isotomidae</taxon>
        <taxon>Proisotominae</taxon>
        <taxon>Folsomia</taxon>
    </lineage>
</organism>
<reference evidence="2 3" key="1">
    <citation type="submission" date="2015-12" db="EMBL/GenBank/DDBJ databases">
        <title>The genome of Folsomia candida.</title>
        <authorList>
            <person name="Faddeeva A."/>
            <person name="Derks M.F."/>
            <person name="Anvar Y."/>
            <person name="Smit S."/>
            <person name="Van Straalen N."/>
            <person name="Roelofs D."/>
        </authorList>
    </citation>
    <scope>NUCLEOTIDE SEQUENCE [LARGE SCALE GENOMIC DNA]</scope>
    <source>
        <strain evidence="2 3">VU population</strain>
        <tissue evidence="2">Whole body</tissue>
    </source>
</reference>
<feature type="region of interest" description="Disordered" evidence="1">
    <location>
        <begin position="1"/>
        <end position="36"/>
    </location>
</feature>
<name>A0A226E1K2_FOLCA</name>
<gene>
    <name evidence="2" type="ORF">Fcan01_14037</name>
</gene>
<protein>
    <submittedName>
        <fullName evidence="2">Uncharacterized protein</fullName>
    </submittedName>
</protein>
<proteinExistence type="predicted"/>
<evidence type="ECO:0000313" key="2">
    <source>
        <dbReference type="EMBL" id="OXA50857.1"/>
    </source>
</evidence>
<evidence type="ECO:0000313" key="3">
    <source>
        <dbReference type="Proteomes" id="UP000198287"/>
    </source>
</evidence>
<sequence length="691" mass="79309">MAKAKARKGRKKSVSRKKKGKVGKVGKVEKRSNKDSLSVVPSISKDRQAALVLLTRANARNDDLHKRYKIRAANRAFDFCRNGRSACQTCQRSVGRRGAAGELYCQFTCPEKTVFCSEVCKEKGCHNCVLYKYRTEGGTGELQSTVQLPMRDHVVAEMPIILEIPRVAYYWHQKSVKSVFEVPCIQCGVVNQENWVEEAVDQYAIIDEIKATNCKKCKWPVCPGPDCKKQHGKECRDLTNFARSFESQGLRHPMLMNRDRAFWMLGLMRLSILQKRNKDLFNCFELLMNERTSYSFDITRDDDDEKYFNMFLKEFENHFSTFRLWSTIDVKRIVDTLLYYAVHAASISWMDAHAGVISKCVLLGVKFHYGCIPNIILTKELGANRVLLKTLRPVKEDEILSLGIYQYGSSALIANPIFDSDTVGFGDHLNVQRSSNKKECTSSACTICLGEETGNMLQLGKLRKLWGYPALCEKKLKKTTLHPVLTIRPDRTRKVEWKCRACGVCKGSKGVDYRRLHFQSVRRTILGQFSNTPFDKLGDVVTSYYKTTDWFFRLDKMMIFANVINQVHYYVNGRLERAPPNGPHPLLTVAEYNSMKKIYNLYFIVLGNLKSTDFFRYETEQIKWLEATCYMWTEVVGASIEEYGDKHEIFHEATKNMEILTGLPQVQSVTKGHLTIIEARLTSVVDRLHPE</sequence>
<accession>A0A226E1K2</accession>
<evidence type="ECO:0000256" key="1">
    <source>
        <dbReference type="SAM" id="MobiDB-lite"/>
    </source>
</evidence>